<reference evidence="11" key="1">
    <citation type="journal article" date="2019" name="Int. J. Syst. Evol. Microbiol.">
        <title>The Global Catalogue of Microorganisms (GCM) 10K type strain sequencing project: providing services to taxonomists for standard genome sequencing and annotation.</title>
        <authorList>
            <consortium name="The Broad Institute Genomics Platform"/>
            <consortium name="The Broad Institute Genome Sequencing Center for Infectious Disease"/>
            <person name="Wu L."/>
            <person name="Ma J."/>
        </authorList>
    </citation>
    <scope>NUCLEOTIDE SEQUENCE [LARGE SCALE GENOMIC DNA]</scope>
    <source>
        <strain evidence="11">CCUG 55250</strain>
    </source>
</reference>
<keyword evidence="8" id="KW-0812">Transmembrane</keyword>
<feature type="domain" description="Dystroglycan-type cadherin-like" evidence="9">
    <location>
        <begin position="642"/>
        <end position="729"/>
    </location>
</feature>
<dbReference type="Gene3D" id="2.60.40.10">
    <property type="entry name" value="Immunoglobulins"/>
    <property type="match status" value="1"/>
</dbReference>
<dbReference type="SMART" id="SM00710">
    <property type="entry name" value="PbH1"/>
    <property type="match status" value="4"/>
</dbReference>
<accession>A0ABW0I7H4</accession>
<evidence type="ECO:0000256" key="7">
    <source>
        <dbReference type="ARBA" id="ARBA00023237"/>
    </source>
</evidence>
<dbReference type="Pfam" id="PF05345">
    <property type="entry name" value="He_PIG"/>
    <property type="match status" value="1"/>
</dbReference>
<dbReference type="RefSeq" id="WP_379843477.1">
    <property type="nucleotide sequence ID" value="NZ_JBHSMA010000002.1"/>
</dbReference>
<keyword evidence="4" id="KW-0964">Secreted</keyword>
<dbReference type="InterPro" id="IPR059226">
    <property type="entry name" value="Choice_anch_Q_dom"/>
</dbReference>
<evidence type="ECO:0000259" key="9">
    <source>
        <dbReference type="SMART" id="SM00736"/>
    </source>
</evidence>
<dbReference type="InterPro" id="IPR015919">
    <property type="entry name" value="Cadherin-like_sf"/>
</dbReference>
<dbReference type="SMART" id="SM00736">
    <property type="entry name" value="CADG"/>
    <property type="match status" value="1"/>
</dbReference>
<evidence type="ECO:0000313" key="11">
    <source>
        <dbReference type="Proteomes" id="UP001596106"/>
    </source>
</evidence>
<dbReference type="InterPro" id="IPR006644">
    <property type="entry name" value="Cadg"/>
</dbReference>
<keyword evidence="8" id="KW-1133">Transmembrane helix</keyword>
<gene>
    <name evidence="10" type="ORF">ACFPMF_09170</name>
</gene>
<dbReference type="InterPro" id="IPR003368">
    <property type="entry name" value="POMP_repeat"/>
</dbReference>
<evidence type="ECO:0000256" key="3">
    <source>
        <dbReference type="ARBA" id="ARBA00004613"/>
    </source>
</evidence>
<evidence type="ECO:0000256" key="5">
    <source>
        <dbReference type="ARBA" id="ARBA00022729"/>
    </source>
</evidence>
<dbReference type="NCBIfam" id="NF041518">
    <property type="entry name" value="choice_anch_Q"/>
    <property type="match status" value="1"/>
</dbReference>
<evidence type="ECO:0000256" key="8">
    <source>
        <dbReference type="SAM" id="Phobius"/>
    </source>
</evidence>
<keyword evidence="6 8" id="KW-0472">Membrane</keyword>
<dbReference type="EMBL" id="JBHSMA010000002">
    <property type="protein sequence ID" value="MFC5409476.1"/>
    <property type="molecule type" value="Genomic_DNA"/>
</dbReference>
<evidence type="ECO:0000256" key="6">
    <source>
        <dbReference type="ARBA" id="ARBA00023136"/>
    </source>
</evidence>
<protein>
    <submittedName>
        <fullName evidence="10">Ig domain-containing protein</fullName>
    </submittedName>
</protein>
<keyword evidence="7" id="KW-0998">Cell outer membrane</keyword>
<feature type="transmembrane region" description="Helical" evidence="8">
    <location>
        <begin position="12"/>
        <end position="30"/>
    </location>
</feature>
<keyword evidence="5" id="KW-0732">Signal</keyword>
<sequence length="929" mass="97362">MKTSLRFYGPGALGQFFFIGLLVLMGLSGFGQKVFYVTPSGGGTPQDGSSWGNAFAGTQLQAAIEAASAYSQAHENQDVQVWVAAGTYKPTEDGNRDISFSMRNHVAIYGGFVGTETALSQRPSVLSTPSSTTLSGDIGEPGVTSDNSRILIDNASYFIGSLLYLDNSAVIDGFIITGAYSTETIGGKGMHNQAKGEGSYCDPVVRNCWFIDNTGWHGAAVMNEASSPASANPVFINCSFVNNRATQSGGAMFNFTAYFGTVNPQVINCRFVNNHASDGSKGDGGAIGILALEGGNINLQLTNCTFINNWAQNSGAAIYGSSAGSLGETNDSAVLTNCIFWKNGNGGENTFGIGDIEAHYCLFDIPVPGSVDDHNLTTDRFPFVSETDLRLTACSPAIDAGDPASSGTTDLAGNPRFYNNGRIDIGAYEFQGRPLAAPSLSLPPAVTRPILQNTPSVGLTVSGCEGGTVAWRSSTGVTGTGTSIPVPTDAVTTLIYSATCTVGDCTSPPGSTTVVINPPSMTGSFDGFIYGADCSTFRGWAWDRNKPNTAVPVEILDGPVVIDTLMADVFRSDLQTAGKGNGKHAFFFSIPPTLKDGLPHHLSARVAGSSFLLKDSPKALICQVNPTGPTANKAPAPPSPTVLIAPLVAQVGVPFAGTLVAFTDPEGDALSYQLTGLPDGLKLEAGSRVIQGTPLVAGSFVLTYQATDTQGATNSVSFNLTVNPAAGSPVTGDFEGYLDKLDCGGIRGWVWDRKKPNTPLTVEFFTQVGTGPATVWGSTVANIVRPDLIDAKKGNGAHAYNFTAPSGLVNGTLVRARVLGSPYELKGSPRAYQCSKARLSAERGAELQVAVLGNPVTDYIQVEIRGTEGQPLRLQVLDGNGRSLQEQTIPAAKAVEHQKLWVQQQPAGLFLLRVTQGGQAIVVKLLKSY</sequence>
<comment type="subcellular location">
    <subcellularLocation>
        <location evidence="1">Cell envelope</location>
    </subcellularLocation>
    <subcellularLocation>
        <location evidence="2">Cell outer membrane</location>
    </subcellularLocation>
    <subcellularLocation>
        <location evidence="3">Secreted</location>
    </subcellularLocation>
</comment>
<dbReference type="SUPFAM" id="SSF49313">
    <property type="entry name" value="Cadherin-like"/>
    <property type="match status" value="1"/>
</dbReference>
<dbReference type="SUPFAM" id="SSF51126">
    <property type="entry name" value="Pectin lyase-like"/>
    <property type="match status" value="1"/>
</dbReference>
<organism evidence="10 11">
    <name type="scientific">Larkinella bovis</name>
    <dbReference type="NCBI Taxonomy" id="683041"/>
    <lineage>
        <taxon>Bacteria</taxon>
        <taxon>Pseudomonadati</taxon>
        <taxon>Bacteroidota</taxon>
        <taxon>Cytophagia</taxon>
        <taxon>Cytophagales</taxon>
        <taxon>Spirosomataceae</taxon>
        <taxon>Larkinella</taxon>
    </lineage>
</organism>
<dbReference type="InterPro" id="IPR006626">
    <property type="entry name" value="PbH1"/>
</dbReference>
<evidence type="ECO:0000313" key="10">
    <source>
        <dbReference type="EMBL" id="MFC5409476.1"/>
    </source>
</evidence>
<dbReference type="Proteomes" id="UP001596106">
    <property type="component" value="Unassembled WGS sequence"/>
</dbReference>
<keyword evidence="11" id="KW-1185">Reference proteome</keyword>
<name>A0ABW0I7H4_9BACT</name>
<dbReference type="Pfam" id="PF02415">
    <property type="entry name" value="Chlam_PMP"/>
    <property type="match status" value="1"/>
</dbReference>
<evidence type="ECO:0000256" key="1">
    <source>
        <dbReference type="ARBA" id="ARBA00004196"/>
    </source>
</evidence>
<proteinExistence type="predicted"/>
<evidence type="ECO:0000256" key="4">
    <source>
        <dbReference type="ARBA" id="ARBA00022525"/>
    </source>
</evidence>
<evidence type="ECO:0000256" key="2">
    <source>
        <dbReference type="ARBA" id="ARBA00004442"/>
    </source>
</evidence>
<dbReference type="InterPro" id="IPR013783">
    <property type="entry name" value="Ig-like_fold"/>
</dbReference>
<dbReference type="InterPro" id="IPR011050">
    <property type="entry name" value="Pectin_lyase_fold/virulence"/>
</dbReference>
<comment type="caution">
    <text evidence="10">The sequence shown here is derived from an EMBL/GenBank/DDBJ whole genome shotgun (WGS) entry which is preliminary data.</text>
</comment>